<name>A0ABW2FQ34_9BACL</name>
<dbReference type="SUPFAM" id="SSF55874">
    <property type="entry name" value="ATPase domain of HSP90 chaperone/DNA topoisomerase II/histidine kinase"/>
    <property type="match status" value="1"/>
</dbReference>
<dbReference type="Gene3D" id="3.30.565.10">
    <property type="entry name" value="Histidine kinase-like ATPase, C-terminal domain"/>
    <property type="match status" value="1"/>
</dbReference>
<feature type="domain" description="Histidine kinase/HSP90-like ATPase" evidence="2">
    <location>
        <begin position="474"/>
        <end position="569"/>
    </location>
</feature>
<keyword evidence="1" id="KW-0472">Membrane</keyword>
<evidence type="ECO:0000256" key="1">
    <source>
        <dbReference type="SAM" id="Phobius"/>
    </source>
</evidence>
<dbReference type="InterPro" id="IPR050640">
    <property type="entry name" value="Bact_2-comp_sensor_kinase"/>
</dbReference>
<feature type="domain" description="Signal transduction histidine kinase internal region" evidence="3">
    <location>
        <begin position="376"/>
        <end position="453"/>
    </location>
</feature>
<evidence type="ECO:0000313" key="4">
    <source>
        <dbReference type="EMBL" id="MFC7153085.1"/>
    </source>
</evidence>
<dbReference type="PANTHER" id="PTHR34220:SF7">
    <property type="entry name" value="SENSOR HISTIDINE KINASE YPDA"/>
    <property type="match status" value="1"/>
</dbReference>
<dbReference type="EMBL" id="JBHTAI010000029">
    <property type="protein sequence ID" value="MFC7153085.1"/>
    <property type="molecule type" value="Genomic_DNA"/>
</dbReference>
<keyword evidence="1" id="KW-1133">Transmembrane helix</keyword>
<dbReference type="InterPro" id="IPR003594">
    <property type="entry name" value="HATPase_dom"/>
</dbReference>
<comment type="caution">
    <text evidence="4">The sequence shown here is derived from an EMBL/GenBank/DDBJ whole genome shotgun (WGS) entry which is preliminary data.</text>
</comment>
<keyword evidence="4" id="KW-0418">Kinase</keyword>
<keyword evidence="4" id="KW-0808">Transferase</keyword>
<reference evidence="5" key="1">
    <citation type="journal article" date="2019" name="Int. J. Syst. Evol. Microbiol.">
        <title>The Global Catalogue of Microorganisms (GCM) 10K type strain sequencing project: providing services to taxonomists for standard genome sequencing and annotation.</title>
        <authorList>
            <consortium name="The Broad Institute Genomics Platform"/>
            <consortium name="The Broad Institute Genome Sequencing Center for Infectious Disease"/>
            <person name="Wu L."/>
            <person name="Ma J."/>
        </authorList>
    </citation>
    <scope>NUCLEOTIDE SEQUENCE [LARGE SCALE GENOMIC DNA]</scope>
    <source>
        <strain evidence="5">KCTC 12907</strain>
    </source>
</reference>
<dbReference type="InterPro" id="IPR010559">
    <property type="entry name" value="Sig_transdc_His_kin_internal"/>
</dbReference>
<dbReference type="Pfam" id="PF02518">
    <property type="entry name" value="HATPase_c"/>
    <property type="match status" value="1"/>
</dbReference>
<sequence length="582" mass="66178">MTNPFKKYRVDRLFFFSFAVLLVVVVAFIAWKSYDISSKALVQTTSHYQQQLLDELNSEITTRLVMIEQISLSTSRDNDLITFLKDRQDEFDRYRAYISIERALANLTYSIPLIQGIDLYMDRPFQGDAKSYIQFRDIAALSQQSWSRGLDRSDFAWSTEHRIPSFQGDIPVLSFARKIMSESDYLGVLVIHVKADVIRGLLDGASTGSNRLMTNSEGQQVLKTGQTLDKEELSQWIVTKGRQSGYLHIRDHPELGNSLLVYSKLDESNWTLVEITSWNQIIASSLQLAEVIVVIGIAAVLLVLLLTHFLSKQFAKPLRKLISAMGAYSVGGGQATLPSDYTNEFGSMFAGYRKQNERIEQLYLSLEHRYEQQRKAEIEALQANINPHFLYNMLDQLNWMAIEAGQDELSRILELMGKMFRIGLSNGASFIGVEEELEHIECYLEIQQLRWGRGLDCTIEAEESIRDCLLPKLTLQPFVENAIVHGFNARDEGHIHIRLTGREGRLQIVIDDNGNGLSKAAERRHHLRTGGYGIRNVRERLTAYFGENQSIMLDEREEGGTRVCIAMPLLTEAPNREHAEGG</sequence>
<feature type="transmembrane region" description="Helical" evidence="1">
    <location>
        <begin position="12"/>
        <end position="31"/>
    </location>
</feature>
<dbReference type="Pfam" id="PF06580">
    <property type="entry name" value="His_kinase"/>
    <property type="match status" value="1"/>
</dbReference>
<evidence type="ECO:0000259" key="3">
    <source>
        <dbReference type="Pfam" id="PF06580"/>
    </source>
</evidence>
<feature type="transmembrane region" description="Helical" evidence="1">
    <location>
        <begin position="291"/>
        <end position="310"/>
    </location>
</feature>
<keyword evidence="1" id="KW-0812">Transmembrane</keyword>
<dbReference type="InterPro" id="IPR036890">
    <property type="entry name" value="HATPase_C_sf"/>
</dbReference>
<protein>
    <submittedName>
        <fullName evidence="4">Sensor histidine kinase</fullName>
        <ecNumber evidence="4">2.7.13.3</ecNumber>
    </submittedName>
</protein>
<dbReference type="Gene3D" id="6.10.340.10">
    <property type="match status" value="1"/>
</dbReference>
<gene>
    <name evidence="4" type="ORF">ACFQMJ_31485</name>
</gene>
<accession>A0ABW2FQ34</accession>
<dbReference type="RefSeq" id="WP_378050123.1">
    <property type="nucleotide sequence ID" value="NZ_JBHMDN010000024.1"/>
</dbReference>
<evidence type="ECO:0000313" key="5">
    <source>
        <dbReference type="Proteomes" id="UP001596378"/>
    </source>
</evidence>
<dbReference type="EC" id="2.7.13.3" evidence="4"/>
<keyword evidence="5" id="KW-1185">Reference proteome</keyword>
<dbReference type="Proteomes" id="UP001596378">
    <property type="component" value="Unassembled WGS sequence"/>
</dbReference>
<organism evidence="4 5">
    <name type="scientific">Cohnella cellulosilytica</name>
    <dbReference type="NCBI Taxonomy" id="986710"/>
    <lineage>
        <taxon>Bacteria</taxon>
        <taxon>Bacillati</taxon>
        <taxon>Bacillota</taxon>
        <taxon>Bacilli</taxon>
        <taxon>Bacillales</taxon>
        <taxon>Paenibacillaceae</taxon>
        <taxon>Cohnella</taxon>
    </lineage>
</organism>
<dbReference type="PANTHER" id="PTHR34220">
    <property type="entry name" value="SENSOR HISTIDINE KINASE YPDA"/>
    <property type="match status" value="1"/>
</dbReference>
<dbReference type="GO" id="GO:0004673">
    <property type="term" value="F:protein histidine kinase activity"/>
    <property type="evidence" value="ECO:0007669"/>
    <property type="project" value="UniProtKB-EC"/>
</dbReference>
<evidence type="ECO:0000259" key="2">
    <source>
        <dbReference type="Pfam" id="PF02518"/>
    </source>
</evidence>
<proteinExistence type="predicted"/>